<dbReference type="EMBL" id="FPHE01000158">
    <property type="protein sequence ID" value="SFV66868.1"/>
    <property type="molecule type" value="Genomic_DNA"/>
</dbReference>
<evidence type="ECO:0000256" key="1">
    <source>
        <dbReference type="ARBA" id="ARBA00022649"/>
    </source>
</evidence>
<evidence type="ECO:0000313" key="2">
    <source>
        <dbReference type="EMBL" id="SFV66868.1"/>
    </source>
</evidence>
<sequence length="97" mass="11288">MYNIEYHPALEQDFKELGHSTTQLVFKKLKKIAQNPIIGIDLGNKANMNLTGYKKVYVDKKRVRIVYKIVEDKIVIYVIAVGKRNDMEVYQKASDRV</sequence>
<name>A0A1W1CLY3_9ZZZZ</name>
<dbReference type="InterPro" id="IPR007712">
    <property type="entry name" value="RelE/ParE_toxin"/>
</dbReference>
<dbReference type="Pfam" id="PF05016">
    <property type="entry name" value="ParE_toxin"/>
    <property type="match status" value="1"/>
</dbReference>
<proteinExistence type="predicted"/>
<dbReference type="SUPFAM" id="SSF143011">
    <property type="entry name" value="RelE-like"/>
    <property type="match status" value="1"/>
</dbReference>
<reference evidence="2" key="1">
    <citation type="submission" date="2016-10" db="EMBL/GenBank/DDBJ databases">
        <authorList>
            <person name="de Groot N.N."/>
        </authorList>
    </citation>
    <scope>NUCLEOTIDE SEQUENCE</scope>
</reference>
<dbReference type="Gene3D" id="3.30.2310.20">
    <property type="entry name" value="RelE-like"/>
    <property type="match status" value="1"/>
</dbReference>
<accession>A0A1W1CLY3</accession>
<gene>
    <name evidence="2" type="ORF">MNB_SV-12-1256</name>
</gene>
<keyword evidence="1" id="KW-1277">Toxin-antitoxin system</keyword>
<dbReference type="AlphaFoldDB" id="A0A1W1CLY3"/>
<protein>
    <submittedName>
        <fullName evidence="2">RelE/StbE replicon stabilization toxin</fullName>
    </submittedName>
</protein>
<organism evidence="2">
    <name type="scientific">hydrothermal vent metagenome</name>
    <dbReference type="NCBI Taxonomy" id="652676"/>
    <lineage>
        <taxon>unclassified sequences</taxon>
        <taxon>metagenomes</taxon>
        <taxon>ecological metagenomes</taxon>
    </lineage>
</organism>
<dbReference type="InterPro" id="IPR035093">
    <property type="entry name" value="RelE/ParE_toxin_dom_sf"/>
</dbReference>